<dbReference type="EMBL" id="PCDP01000051">
    <property type="protein sequence ID" value="PZM10291.1"/>
    <property type="molecule type" value="Genomic_DNA"/>
</dbReference>
<evidence type="ECO:0000313" key="1">
    <source>
        <dbReference type="EMBL" id="PZM10291.1"/>
    </source>
</evidence>
<dbReference type="RefSeq" id="WP_111162630.1">
    <property type="nucleotide sequence ID" value="NZ_PCDP01000051.1"/>
</dbReference>
<dbReference type="SUPFAM" id="SSF75708">
    <property type="entry name" value="Chemotaxis phosphatase CheZ"/>
    <property type="match status" value="1"/>
</dbReference>
<name>A0A2W4CBV1_9HYPH</name>
<gene>
    <name evidence="1" type="ORF">CPY51_23325</name>
</gene>
<proteinExistence type="predicted"/>
<dbReference type="Proteomes" id="UP000248925">
    <property type="component" value="Unassembled WGS sequence"/>
</dbReference>
<dbReference type="Gene3D" id="1.10.287.950">
    <property type="entry name" value="Methyl-accepting chemotaxis protein"/>
    <property type="match status" value="1"/>
</dbReference>
<dbReference type="OrthoDB" id="9816265at2"/>
<dbReference type="AlphaFoldDB" id="A0A2W4CBV1"/>
<reference evidence="1 2" key="1">
    <citation type="journal article" date="2018" name="Sci. Rep.">
        <title>Rhizobium tumorigenes sp. nov., a novel plant tumorigenic bacterium isolated from cane gall tumors on thornless blackberry.</title>
        <authorList>
            <person name="Kuzmanovi N."/>
            <person name="Smalla K."/>
            <person name="Gronow S."/>
            <person name="PuBawska J."/>
        </authorList>
    </citation>
    <scope>NUCLEOTIDE SEQUENCE [LARGE SCALE GENOMIC DNA]</scope>
    <source>
        <strain evidence="1 2">CCBAU 85046</strain>
    </source>
</reference>
<sequence length="576" mass="62544">MRNRTASALRAVQMPATDVSFTLEAARSQVEKRFLEGGAALFSIQEALNKLLASLEHATKARESESGSNAAEDLLQTVNTLQKLPDMEMTRQQHFAVLSDTGEKLRTHVSDMQETMRYLRTFAITVKITGAGVPEFAGFAQEILERIHSGTDEVNSFGNQLNALEKDLRLAMASGTATSKAYDATAPRVIDALERDAKTINAHRKDLATIASQVGAIAKSIQDKVTTTLSALHIGDLTRQRIEHVEASFALLQKLLDGDDGRKLSADARQRLENVVHHLTAAQMRAAAEDFGRSAHDIVKTIASFSEDTQEILRLQDEMPHTGAVSKLTQTLRESMSIALDIVKQVEMGHVRADGINRSTLNTASSLLKSVETIRVVKTDIHYMALNTNLRCSKMGEAGRSINVVTAELRIFAAKLDDSADAIVIGLKALEETAGNAASSKDENAHRLDERLNAAADNIRTDADVMDGELKVLSEHGREAATKMSLSLGQLDFQHGLGETLTECADALNDMAGPYPADVSDLGDIFGPLEARIFSLYTASREREVHRNILPAPIAASPAALKPAKKTRAAPVLRRA</sequence>
<protein>
    <submittedName>
        <fullName evidence="1">Chemotaxis protein</fullName>
    </submittedName>
</protein>
<dbReference type="SUPFAM" id="SSF58104">
    <property type="entry name" value="Methyl-accepting chemotaxis protein (MCP) signaling domain"/>
    <property type="match status" value="1"/>
</dbReference>
<organism evidence="1 2">
    <name type="scientific">Rhizobium tubonense</name>
    <dbReference type="NCBI Taxonomy" id="484088"/>
    <lineage>
        <taxon>Bacteria</taxon>
        <taxon>Pseudomonadati</taxon>
        <taxon>Pseudomonadota</taxon>
        <taxon>Alphaproteobacteria</taxon>
        <taxon>Hyphomicrobiales</taxon>
        <taxon>Rhizobiaceae</taxon>
        <taxon>Rhizobium/Agrobacterium group</taxon>
        <taxon>Rhizobium</taxon>
    </lineage>
</organism>
<comment type="caution">
    <text evidence="1">The sequence shown here is derived from an EMBL/GenBank/DDBJ whole genome shotgun (WGS) entry which is preliminary data.</text>
</comment>
<evidence type="ECO:0000313" key="2">
    <source>
        <dbReference type="Proteomes" id="UP000248925"/>
    </source>
</evidence>
<keyword evidence="2" id="KW-1185">Reference proteome</keyword>
<accession>A0A2W4CBV1</accession>